<accession>A0A6I4MEU1</accession>
<reference evidence="6" key="1">
    <citation type="submission" date="2019-12" db="EMBL/GenBank/DDBJ databases">
        <title>Actinomadura physcomitrii sp. nov., a novel actinomycete isolated from moss [Physcomitrium sphaericum (Ludw) Fuernr].</title>
        <authorList>
            <person name="Zhuang X."/>
        </authorList>
    </citation>
    <scope>NUCLEOTIDE SEQUENCE [LARGE SCALE GENOMIC DNA]</scope>
    <source>
        <strain evidence="6">LD22</strain>
    </source>
</reference>
<dbReference type="Gene3D" id="1.10.357.10">
    <property type="entry name" value="Tetracycline Repressor, domain 2"/>
    <property type="match status" value="1"/>
</dbReference>
<dbReference type="Proteomes" id="UP000462055">
    <property type="component" value="Unassembled WGS sequence"/>
</dbReference>
<dbReference type="Pfam" id="PF00440">
    <property type="entry name" value="TetR_N"/>
    <property type="match status" value="1"/>
</dbReference>
<organism evidence="6 7">
    <name type="scientific">Actinomadura physcomitrii</name>
    <dbReference type="NCBI Taxonomy" id="2650748"/>
    <lineage>
        <taxon>Bacteria</taxon>
        <taxon>Bacillati</taxon>
        <taxon>Actinomycetota</taxon>
        <taxon>Actinomycetes</taxon>
        <taxon>Streptosporangiales</taxon>
        <taxon>Thermomonosporaceae</taxon>
        <taxon>Actinomadura</taxon>
    </lineage>
</organism>
<keyword evidence="7" id="KW-1185">Reference proteome</keyword>
<dbReference type="InterPro" id="IPR036271">
    <property type="entry name" value="Tet_transcr_reg_TetR-rel_C_sf"/>
</dbReference>
<dbReference type="PANTHER" id="PTHR30055">
    <property type="entry name" value="HTH-TYPE TRANSCRIPTIONAL REGULATOR RUTR"/>
    <property type="match status" value="1"/>
</dbReference>
<evidence type="ECO:0000313" key="6">
    <source>
        <dbReference type="EMBL" id="MWA01129.1"/>
    </source>
</evidence>
<dbReference type="PANTHER" id="PTHR30055:SF234">
    <property type="entry name" value="HTH-TYPE TRANSCRIPTIONAL REGULATOR BETI"/>
    <property type="match status" value="1"/>
</dbReference>
<feature type="domain" description="HTH tetR-type" evidence="5">
    <location>
        <begin position="6"/>
        <end position="65"/>
    </location>
</feature>
<dbReference type="InterPro" id="IPR050109">
    <property type="entry name" value="HTH-type_TetR-like_transc_reg"/>
</dbReference>
<dbReference type="InterPro" id="IPR009057">
    <property type="entry name" value="Homeodomain-like_sf"/>
</dbReference>
<sequence>MRADARRNRERIVASALELFAARGCAVGMDDIAREAGLGVGTLYRHFPDRRALVEEIAVSALLRFRDRIAELREGGVPAGEALALAVEHCAGEPFALIKSLAGDGPAPAGRLEVQAEVDALLAKLAAEAQAEGAVRRDIGPAEVIEIVSLAVCRPGVRAGDPVIRVMLDGLRARA</sequence>
<evidence type="ECO:0000256" key="4">
    <source>
        <dbReference type="PROSITE-ProRule" id="PRU00335"/>
    </source>
</evidence>
<evidence type="ECO:0000313" key="7">
    <source>
        <dbReference type="Proteomes" id="UP000462055"/>
    </source>
</evidence>
<protein>
    <submittedName>
        <fullName evidence="6">TetR family transcriptional regulator</fullName>
    </submittedName>
</protein>
<evidence type="ECO:0000259" key="5">
    <source>
        <dbReference type="PROSITE" id="PS50977"/>
    </source>
</evidence>
<keyword evidence="1" id="KW-0805">Transcription regulation</keyword>
<dbReference type="EMBL" id="WBMS02000008">
    <property type="protein sequence ID" value="MWA01129.1"/>
    <property type="molecule type" value="Genomic_DNA"/>
</dbReference>
<feature type="DNA-binding region" description="H-T-H motif" evidence="4">
    <location>
        <begin position="28"/>
        <end position="47"/>
    </location>
</feature>
<evidence type="ECO:0000256" key="2">
    <source>
        <dbReference type="ARBA" id="ARBA00023125"/>
    </source>
</evidence>
<dbReference type="SUPFAM" id="SSF46689">
    <property type="entry name" value="Homeodomain-like"/>
    <property type="match status" value="1"/>
</dbReference>
<gene>
    <name evidence="6" type="ORF">F8568_012210</name>
</gene>
<evidence type="ECO:0000256" key="3">
    <source>
        <dbReference type="ARBA" id="ARBA00023163"/>
    </source>
</evidence>
<dbReference type="GO" id="GO:0000976">
    <property type="term" value="F:transcription cis-regulatory region binding"/>
    <property type="evidence" value="ECO:0007669"/>
    <property type="project" value="TreeGrafter"/>
</dbReference>
<dbReference type="RefSeq" id="WP_151593648.1">
    <property type="nucleotide sequence ID" value="NZ_WBMS02000008.1"/>
</dbReference>
<dbReference type="InterPro" id="IPR001647">
    <property type="entry name" value="HTH_TetR"/>
</dbReference>
<dbReference type="InterPro" id="IPR049445">
    <property type="entry name" value="TetR_SbtR-like_C"/>
</dbReference>
<keyword evidence="3" id="KW-0804">Transcription</keyword>
<proteinExistence type="predicted"/>
<keyword evidence="2 4" id="KW-0238">DNA-binding</keyword>
<dbReference type="SUPFAM" id="SSF48498">
    <property type="entry name" value="Tetracyclin repressor-like, C-terminal domain"/>
    <property type="match status" value="1"/>
</dbReference>
<comment type="caution">
    <text evidence="6">The sequence shown here is derived from an EMBL/GenBank/DDBJ whole genome shotgun (WGS) entry which is preliminary data.</text>
</comment>
<dbReference type="GO" id="GO:0003700">
    <property type="term" value="F:DNA-binding transcription factor activity"/>
    <property type="evidence" value="ECO:0007669"/>
    <property type="project" value="TreeGrafter"/>
</dbReference>
<dbReference type="AlphaFoldDB" id="A0A6I4MEU1"/>
<dbReference type="PROSITE" id="PS50977">
    <property type="entry name" value="HTH_TETR_2"/>
    <property type="match status" value="1"/>
</dbReference>
<evidence type="ECO:0000256" key="1">
    <source>
        <dbReference type="ARBA" id="ARBA00023015"/>
    </source>
</evidence>
<dbReference type="Pfam" id="PF21597">
    <property type="entry name" value="TetR_C_43"/>
    <property type="match status" value="1"/>
</dbReference>
<name>A0A6I4MEU1_9ACTN</name>
<dbReference type="PRINTS" id="PR00455">
    <property type="entry name" value="HTHTETR"/>
</dbReference>